<keyword evidence="3" id="KW-1185">Reference proteome</keyword>
<dbReference type="Proteomes" id="UP000002277">
    <property type="component" value="Chromosome 9"/>
</dbReference>
<dbReference type="GeneTree" id="ENSGT00400000022365"/>
<protein>
    <submittedName>
        <fullName evidence="2">Uncharacterized protein</fullName>
    </submittedName>
</protein>
<dbReference type="Ensembl" id="ENSPTRT00000097996.1">
    <property type="protein sequence ID" value="ENSPTRP00000089954.1"/>
    <property type="gene ID" value="ENSPTRG00000044054.1"/>
</dbReference>
<feature type="compositionally biased region" description="Basic and acidic residues" evidence="1">
    <location>
        <begin position="18"/>
        <end position="29"/>
    </location>
</feature>
<feature type="region of interest" description="Disordered" evidence="1">
    <location>
        <begin position="1"/>
        <end position="114"/>
    </location>
</feature>
<organism evidence="2 3">
    <name type="scientific">Pan troglodytes</name>
    <name type="common">Chimpanzee</name>
    <dbReference type="NCBI Taxonomy" id="9598"/>
    <lineage>
        <taxon>Eukaryota</taxon>
        <taxon>Metazoa</taxon>
        <taxon>Chordata</taxon>
        <taxon>Craniata</taxon>
        <taxon>Vertebrata</taxon>
        <taxon>Euteleostomi</taxon>
        <taxon>Mammalia</taxon>
        <taxon>Eutheria</taxon>
        <taxon>Euarchontoglires</taxon>
        <taxon>Primates</taxon>
        <taxon>Haplorrhini</taxon>
        <taxon>Catarrhini</taxon>
        <taxon>Hominidae</taxon>
        <taxon>Pan</taxon>
    </lineage>
</organism>
<accession>A0A2I3TM30</accession>
<dbReference type="Pfam" id="PF15832">
    <property type="entry name" value="FAM27"/>
    <property type="match status" value="1"/>
</dbReference>
<evidence type="ECO:0000313" key="2">
    <source>
        <dbReference type="Ensembl" id="ENSPTRP00000089954.1"/>
    </source>
</evidence>
<dbReference type="AlphaFoldDB" id="A0A2I3TM30"/>
<dbReference type="OMA" id="THTHGNS"/>
<proteinExistence type="predicted"/>
<dbReference type="EMBL" id="AACZ04000558">
    <property type="status" value="NOT_ANNOTATED_CDS"/>
    <property type="molecule type" value="Genomic_DNA"/>
</dbReference>
<dbReference type="EMBL" id="AACZ04000557">
    <property type="status" value="NOT_ANNOTATED_CDS"/>
    <property type="molecule type" value="Genomic_DNA"/>
</dbReference>
<evidence type="ECO:0000313" key="3">
    <source>
        <dbReference type="Proteomes" id="UP000002277"/>
    </source>
</evidence>
<dbReference type="InParanoid" id="A0A2I3TM30"/>
<name>A0A2I3TM30_PANTR</name>
<sequence>MGMIFQLLRDQSISSRGPDLHTPKAEPRRQKQAHQRQSAMQETALWCTGQIQPRTHTHTEKERNTQRVRDRERRENGRHTHTHTHGNSHEVGYILQSHRGRTAQGCGSPPLASA</sequence>
<reference evidence="2 3" key="1">
    <citation type="journal article" date="2005" name="Nature">
        <title>Initial sequence of the chimpanzee genome and comparison with the human genome.</title>
        <authorList>
            <consortium name="Chimpanzee sequencing and analysis consortium"/>
        </authorList>
    </citation>
    <scope>NUCLEOTIDE SEQUENCE [LARGE SCALE GENOMIC DNA]</scope>
</reference>
<feature type="compositionally biased region" description="Basic and acidic residues" evidence="1">
    <location>
        <begin position="57"/>
        <end position="78"/>
    </location>
</feature>
<dbReference type="InterPro" id="IPR031672">
    <property type="entry name" value="FAM27D/FAM27E"/>
</dbReference>
<dbReference type="EMBL" id="AACZ04000556">
    <property type="status" value="NOT_ANNOTATED_CDS"/>
    <property type="molecule type" value="Genomic_DNA"/>
</dbReference>
<reference evidence="2" key="2">
    <citation type="submission" date="2025-08" db="UniProtKB">
        <authorList>
            <consortium name="Ensembl"/>
        </authorList>
    </citation>
    <scope>IDENTIFICATION</scope>
</reference>
<evidence type="ECO:0000256" key="1">
    <source>
        <dbReference type="SAM" id="MobiDB-lite"/>
    </source>
</evidence>
<reference evidence="2" key="3">
    <citation type="submission" date="2025-09" db="UniProtKB">
        <authorList>
            <consortium name="Ensembl"/>
        </authorList>
    </citation>
    <scope>IDENTIFICATION</scope>
</reference>
<dbReference type="Bgee" id="ENSPTRG00000044054">
    <property type="expression patterns" value="Expressed in thymus and 20 other cell types or tissues"/>
</dbReference>
<dbReference type="EMBL" id="AC182425">
    <property type="status" value="NOT_ANNOTATED_CDS"/>
    <property type="molecule type" value="Genomic_DNA"/>
</dbReference>